<sequence>MRSSYNTSCEKSNSILHAGADAAGVDMPLLGGNLSSSSSSEAAGSSVIDGAQIISCRGKCSSSLSLYRAAKAAAGAGHDHQFFDASSSRHDVRRSASVSYRTVYPRELQPPPPRSVRHVDRRFREHATTASSSWSGSDTTLSFRVESVRGLTRIVGWPLAAAAMYSELAAAGSADEEEICTTKGENHADAEEEEEDEEEEYNDGTERQRFQQLQDLGVAGNYQVRKKLVHMTNLSQSCRMVEPARDQFQWRKASARCGSEGAAVVHGKLRTLSSRATMGSCCNENSVRSCELVFDEMNGGSFELLQSRADHESSTLALSPPARFKRSGGGTHRKKTETSTHCKKRVDHEPEESRTAAAANKPGEEEEEDRVSSEREITTTVASPRDHRDFAARSSTVSKSRLGAMFATEGGACPSPESSFPSLAAVPFNWEESPGKPKMKMSAAAATQRSDAHFRSAATRATRHKQEIGGSSRRMELESSCGSAAAAAALKTRRSSGEHQRPAAAVGERSHRYYDQMGMESKSLESIATGARSSRFLVCQETHIDLVAPASAKFLTHETTSYLSPFATPPHYAFSSPLSVPFKWEETPGKPKTDAAASTPNDLQLPPRLAARVVSADVPQQQTRTAAPAIDDRGGGDLRAQYCLTSSQRSLSGTLVAFFFSPCLTGACSRPCPPAPRPRQQAVAIPLLRHSSWSSKVSKSLRPKRIQLWSPRSSSSSVSRSRRRCRSSAGSSPNCQEDQSPQIIKQPEVVYEISHLSKMKYNHSRSAPGTFSASRHCSKPAQKSCLHTTSLQLKQESQPWTKSHKKVVLLNSGGVPSHKGEAHGHTHHRAGVGPMMSSSPTSTLHGPEPESLSQTSVSNPSLSGYLDASTLPESSTEASCPPSSHASFKSLEEQQQHQQEEEEEDQETRRTSLSPRSNGLNIIPDFTPRLSAPATVTTARHNLTPLLPFSCTSCTSTSVPHEKLLMGCNGTDQEEELCCFPLAIANAGSLPSPANTDAALDSPSPANANAAAWDSAAADMTSTASANAAAAAAAADMSPLPGNAAALDALLLANADDVLSIPAGLDLSSSSVNAAAWDFPSSKAGVDLMEVQNCQALGGCQVLGSTRWRKVRHHRVYFIISMCKVLKRVLFREQNQKVELKQCYHNDMCLMEFAIHKG</sequence>
<keyword evidence="3" id="KW-1185">Reference proteome</keyword>
<proteinExistence type="predicted"/>
<name>A0ABP0TTY9_9BRYO</name>
<feature type="compositionally biased region" description="Basic residues" evidence="1">
    <location>
        <begin position="323"/>
        <end position="335"/>
    </location>
</feature>
<feature type="compositionally biased region" description="Polar residues" evidence="1">
    <location>
        <begin position="871"/>
        <end position="887"/>
    </location>
</feature>
<dbReference type="Proteomes" id="UP001497512">
    <property type="component" value="Chromosome 14"/>
</dbReference>
<feature type="compositionally biased region" description="Basic and acidic residues" evidence="1">
    <location>
        <begin position="336"/>
        <end position="354"/>
    </location>
</feature>
<feature type="region of interest" description="Disordered" evidence="1">
    <location>
        <begin position="704"/>
        <end position="741"/>
    </location>
</feature>
<feature type="compositionally biased region" description="Low complexity" evidence="1">
    <location>
        <begin position="710"/>
        <end position="719"/>
    </location>
</feature>
<feature type="compositionally biased region" description="Acidic residues" evidence="1">
    <location>
        <begin position="190"/>
        <end position="203"/>
    </location>
</feature>
<feature type="region of interest" description="Disordered" evidence="1">
    <location>
        <begin position="182"/>
        <end position="205"/>
    </location>
</feature>
<protein>
    <submittedName>
        <fullName evidence="2">Uncharacterized protein</fullName>
    </submittedName>
</protein>
<organism evidence="2 3">
    <name type="scientific">Sphagnum troendelagicum</name>
    <dbReference type="NCBI Taxonomy" id="128251"/>
    <lineage>
        <taxon>Eukaryota</taxon>
        <taxon>Viridiplantae</taxon>
        <taxon>Streptophyta</taxon>
        <taxon>Embryophyta</taxon>
        <taxon>Bryophyta</taxon>
        <taxon>Sphagnophytina</taxon>
        <taxon>Sphagnopsida</taxon>
        <taxon>Sphagnales</taxon>
        <taxon>Sphagnaceae</taxon>
        <taxon>Sphagnum</taxon>
    </lineage>
</organism>
<feature type="compositionally biased region" description="Polar residues" evidence="1">
    <location>
        <begin position="911"/>
        <end position="920"/>
    </location>
</feature>
<accession>A0ABP0TTY9</accession>
<dbReference type="InterPro" id="IPR007789">
    <property type="entry name" value="DUF688"/>
</dbReference>
<gene>
    <name evidence="2" type="ORF">CSSPTR1EN2_LOCUS7643</name>
</gene>
<feature type="compositionally biased region" description="Polar residues" evidence="1">
    <location>
        <begin position="851"/>
        <end position="862"/>
    </location>
</feature>
<feature type="region of interest" description="Disordered" evidence="1">
    <location>
        <begin position="811"/>
        <end position="926"/>
    </location>
</feature>
<reference evidence="2" key="1">
    <citation type="submission" date="2024-02" db="EMBL/GenBank/DDBJ databases">
        <authorList>
            <consortium name="ELIXIR-Norway"/>
            <consortium name="Elixir Norway"/>
        </authorList>
    </citation>
    <scope>NUCLEOTIDE SEQUENCE</scope>
</reference>
<dbReference type="EMBL" id="OZ019906">
    <property type="protein sequence ID" value="CAK9204952.1"/>
    <property type="molecule type" value="Genomic_DNA"/>
</dbReference>
<feature type="region of interest" description="Disordered" evidence="1">
    <location>
        <begin position="457"/>
        <end position="477"/>
    </location>
</feature>
<dbReference type="Pfam" id="PF05097">
    <property type="entry name" value="DUF688"/>
    <property type="match status" value="1"/>
</dbReference>
<feature type="compositionally biased region" description="Basic and acidic residues" evidence="1">
    <location>
        <begin position="890"/>
        <end position="899"/>
    </location>
</feature>
<feature type="region of interest" description="Disordered" evidence="1">
    <location>
        <begin position="312"/>
        <end position="385"/>
    </location>
</feature>
<evidence type="ECO:0000256" key="1">
    <source>
        <dbReference type="SAM" id="MobiDB-lite"/>
    </source>
</evidence>
<evidence type="ECO:0000313" key="2">
    <source>
        <dbReference type="EMBL" id="CAK9204952.1"/>
    </source>
</evidence>
<evidence type="ECO:0000313" key="3">
    <source>
        <dbReference type="Proteomes" id="UP001497512"/>
    </source>
</evidence>